<comment type="caution">
    <text evidence="1">The sequence shown here is derived from an EMBL/GenBank/DDBJ whole genome shotgun (WGS) entry which is preliminary data.</text>
</comment>
<reference evidence="1" key="1">
    <citation type="submission" date="2020-05" db="EMBL/GenBank/DDBJ databases">
        <title>Mycena genomes resolve the evolution of fungal bioluminescence.</title>
        <authorList>
            <person name="Tsai I.J."/>
        </authorList>
    </citation>
    <scope>NUCLEOTIDE SEQUENCE</scope>
    <source>
        <strain evidence="1">CCC161011</strain>
    </source>
</reference>
<sequence length="282" mass="31972">MSVRLWHLQKPLSFVILLSPRAYFEFVAAFGGLEEFSPALNLSFPFGSIFPNLKSLTLWRWDTEELPYIRLFLTPTLSNLTFECGPSIVESLFLSVFGRICPEPKVLDVAFYAEDLESEVAIAQFWRSLWRVEALSIDFSVLDLDALIHFGRLPTFTSMSLATLPRLRPSTIFTRPLCLGLRNLAMGSVKLETMIQFLKIASPIALNTLDLSLTTVTPQSRYKETLTSLCIGHSPIAKPIAVYSAVRYEELKTREKQWKDAAAFLPEFVAIREEERSRARGV</sequence>
<keyword evidence="2" id="KW-1185">Reference proteome</keyword>
<protein>
    <recommendedName>
        <fullName evidence="3">F-box domain-containing protein</fullName>
    </recommendedName>
</protein>
<dbReference type="AlphaFoldDB" id="A0A8H6YS87"/>
<evidence type="ECO:0000313" key="1">
    <source>
        <dbReference type="EMBL" id="KAF7362990.1"/>
    </source>
</evidence>
<proteinExistence type="predicted"/>
<accession>A0A8H6YS87</accession>
<name>A0A8H6YS87_9AGAR</name>
<gene>
    <name evidence="1" type="ORF">MVEN_00650600</name>
</gene>
<evidence type="ECO:0008006" key="3">
    <source>
        <dbReference type="Google" id="ProtNLM"/>
    </source>
</evidence>
<evidence type="ECO:0000313" key="2">
    <source>
        <dbReference type="Proteomes" id="UP000620124"/>
    </source>
</evidence>
<dbReference type="EMBL" id="JACAZI010000004">
    <property type="protein sequence ID" value="KAF7362990.1"/>
    <property type="molecule type" value="Genomic_DNA"/>
</dbReference>
<dbReference type="Proteomes" id="UP000620124">
    <property type="component" value="Unassembled WGS sequence"/>
</dbReference>
<organism evidence="1 2">
    <name type="scientific">Mycena venus</name>
    <dbReference type="NCBI Taxonomy" id="2733690"/>
    <lineage>
        <taxon>Eukaryota</taxon>
        <taxon>Fungi</taxon>
        <taxon>Dikarya</taxon>
        <taxon>Basidiomycota</taxon>
        <taxon>Agaricomycotina</taxon>
        <taxon>Agaricomycetes</taxon>
        <taxon>Agaricomycetidae</taxon>
        <taxon>Agaricales</taxon>
        <taxon>Marasmiineae</taxon>
        <taxon>Mycenaceae</taxon>
        <taxon>Mycena</taxon>
    </lineage>
</organism>
<dbReference type="OrthoDB" id="3543113at2759"/>